<accession>A0ABX8BFK4</accession>
<dbReference type="InterPro" id="IPR027417">
    <property type="entry name" value="P-loop_NTPase"/>
</dbReference>
<name>A0ABX8BFK4_9BACT</name>
<dbReference type="Pfam" id="PF14516">
    <property type="entry name" value="AAA_35"/>
    <property type="match status" value="1"/>
</dbReference>
<evidence type="ECO:0000313" key="2">
    <source>
        <dbReference type="Proteomes" id="UP000676506"/>
    </source>
</evidence>
<organism evidence="1 2">
    <name type="scientific">Chloracidobacterium validum</name>
    <dbReference type="NCBI Taxonomy" id="2821543"/>
    <lineage>
        <taxon>Bacteria</taxon>
        <taxon>Pseudomonadati</taxon>
        <taxon>Acidobacteriota</taxon>
        <taxon>Terriglobia</taxon>
        <taxon>Terriglobales</taxon>
        <taxon>Acidobacteriaceae</taxon>
        <taxon>Chloracidobacterium</taxon>
    </lineage>
</organism>
<keyword evidence="1" id="KW-0067">ATP-binding</keyword>
<dbReference type="GO" id="GO:0005524">
    <property type="term" value="F:ATP binding"/>
    <property type="evidence" value="ECO:0007669"/>
    <property type="project" value="UniProtKB-KW"/>
</dbReference>
<dbReference type="RefSeq" id="WP_211430594.1">
    <property type="nucleotide sequence ID" value="NZ_CP072649.1"/>
</dbReference>
<dbReference type="EMBL" id="CP072649">
    <property type="protein sequence ID" value="QUW04705.1"/>
    <property type="molecule type" value="Genomic_DNA"/>
</dbReference>
<gene>
    <name evidence="1" type="ORF">J8C06_13120</name>
</gene>
<proteinExistence type="predicted"/>
<protein>
    <submittedName>
        <fullName evidence="1">ATP-binding protein</fullName>
    </submittedName>
</protein>
<evidence type="ECO:0000313" key="1">
    <source>
        <dbReference type="EMBL" id="QUW04705.1"/>
    </source>
</evidence>
<dbReference type="Gene3D" id="3.40.50.300">
    <property type="entry name" value="P-loop containing nucleotide triphosphate hydrolases"/>
    <property type="match status" value="1"/>
</dbReference>
<sequence length="518" mass="57639">MRYFNTAGPCRPDIHYMLSPVERLPGLRRLIDQQAYFVVHAPRQVGKTTLMLTLAQQLTAEGRYTAVLLSLEAGAPFHHDPHLAQQEIIRSWRIGLAAQLPSERHPAWAETMEIPTLSISEALAQWAQTAPTPVVVFLDEIDALEDTTLISVLRQLRAGYPSRPQAFPWSLALIGMRDVRDYKVAAGGSDRLHTASPFNIKMRSLTLGNFTQDEVAQLYRQHTTETGQVFTDEAVAYAYDLTAGQPWLVNALAKVCVEELVEDTGQTITRDDIEAAKWVLIERQDTHLDSLAERLREPRVRNLIAPMLAGDLPGDLPDDDRRYVLDLGLVRRNPDTGVLEVANPVYREVLPRVLSGGVQDALPRLEPVWLDGEGRLVPEKLLEAFLGFWRQHGEPLLRGVAYHEIAPHIVLMAYLQRVENGGGRVTREYAIGSGRMDVCLRYGGVTVGIELKVWREGAGDPEAEGLEQLERYLAGLAAGAVGWLVIFDRRAGQPPVAERTRAYRAVTPGGRTVTVVRA</sequence>
<reference evidence="1 2" key="1">
    <citation type="submission" date="2021-03" db="EMBL/GenBank/DDBJ databases">
        <title>Genomic and phenotypic characterization of Chloracidobacterium isolates provides evidence for multiple species.</title>
        <authorList>
            <person name="Saini M.K."/>
            <person name="Costas A.M.G."/>
            <person name="Tank M."/>
            <person name="Bryant D.A."/>
        </authorList>
    </citation>
    <scope>NUCLEOTIDE SEQUENCE [LARGE SCALE GENOMIC DNA]</scope>
    <source>
        <strain evidence="1 2">BV2-C</strain>
    </source>
</reference>
<keyword evidence="1" id="KW-0547">Nucleotide-binding</keyword>
<dbReference type="SUPFAM" id="SSF52540">
    <property type="entry name" value="P-loop containing nucleoside triphosphate hydrolases"/>
    <property type="match status" value="1"/>
</dbReference>
<keyword evidence="2" id="KW-1185">Reference proteome</keyword>
<dbReference type="Proteomes" id="UP000676506">
    <property type="component" value="Chromosome 2"/>
</dbReference>